<dbReference type="Gene3D" id="2.40.110.10">
    <property type="entry name" value="Butyryl-CoA Dehydrogenase, subunit A, domain 2"/>
    <property type="match status" value="1"/>
</dbReference>
<dbReference type="STRING" id="1121420.SAMN02746098_02150"/>
<dbReference type="InterPro" id="IPR024674">
    <property type="entry name" value="HpaB/PvcC/4-BUDH_N"/>
</dbReference>
<dbReference type="GO" id="GO:0016627">
    <property type="term" value="F:oxidoreductase activity, acting on the CH-CH group of donors"/>
    <property type="evidence" value="ECO:0007669"/>
    <property type="project" value="InterPro"/>
</dbReference>
<dbReference type="InterPro" id="IPR024719">
    <property type="entry name" value="HpaB/PvcC/4-BUDH_C"/>
</dbReference>
<dbReference type="InterPro" id="IPR036250">
    <property type="entry name" value="AcylCo_DH-like_C"/>
</dbReference>
<dbReference type="RefSeq" id="WP_073029723.1">
    <property type="nucleotide sequence ID" value="NZ_FQXJ01000006.1"/>
</dbReference>
<reference evidence="7" key="1">
    <citation type="submission" date="2016-11" db="EMBL/GenBank/DDBJ databases">
        <authorList>
            <person name="Varghese N."/>
            <person name="Submissions S."/>
        </authorList>
    </citation>
    <scope>NUCLEOTIDE SEQUENCE [LARGE SCALE GENOMIC DNA]</scope>
    <source>
        <strain evidence="7">DSM 15449</strain>
    </source>
</reference>
<keyword evidence="3" id="KW-0560">Oxidoreductase</keyword>
<accession>A0A1M5XPA6</accession>
<evidence type="ECO:0000256" key="2">
    <source>
        <dbReference type="ARBA" id="ARBA00022827"/>
    </source>
</evidence>
<feature type="domain" description="HpaB/PvcC/4-BUDH N-terminal" evidence="5">
    <location>
        <begin position="3"/>
        <end position="266"/>
    </location>
</feature>
<organism evidence="6 7">
    <name type="scientific">Desulfosporosinus lacus DSM 15449</name>
    <dbReference type="NCBI Taxonomy" id="1121420"/>
    <lineage>
        <taxon>Bacteria</taxon>
        <taxon>Bacillati</taxon>
        <taxon>Bacillota</taxon>
        <taxon>Clostridia</taxon>
        <taxon>Eubacteriales</taxon>
        <taxon>Desulfitobacteriaceae</taxon>
        <taxon>Desulfosporosinus</taxon>
    </lineage>
</organism>
<dbReference type="SUPFAM" id="SSF56645">
    <property type="entry name" value="Acyl-CoA dehydrogenase NM domain-like"/>
    <property type="match status" value="1"/>
</dbReference>
<keyword evidence="7" id="KW-1185">Reference proteome</keyword>
<sequence>MRTSKEYREKILSMRPNVYMNGKLVGRDHPDFEPGIRTLALTYDLVDDPEYADLLTATSHLSGEKINRFTHMHQSTDDLLKKQEMTRKLCLVCGRCIQRCMGIDAMNGLSLVTKDIDNAKGTNYHERFLKYLRFFQDNDLVGNAAQSDVKGDRNLRPHQQADPDLYLHIVERREDGIVVRGAKAHNSIAAYADELIVIPTRALTKEEGDWAVAFAIQADAPGIKLISLPHNHRKRKHLKAPIEDYGTMHALTVFDNVFVPWDRVFMNGETEFAGQLASQFATYHRHSYTGCKPALSDIFLGATALMAEYNGIGKASHVRDKLAELITVGELVYGAGIAASVKGFKSASGTFAPDVVFTNVGRYHAGVNIYHEFETLADIAGGLAATLPYEEDFYSPDTKDDLEKYIMRKSDVCAENQHRAYRLVENLIASSTGAATGISGIHGGGSPVMEKIAIMSKYDIQARKNVVKYLAGIKD</sequence>
<dbReference type="SUPFAM" id="SSF47203">
    <property type="entry name" value="Acyl-CoA dehydrogenase C-terminal domain-like"/>
    <property type="match status" value="1"/>
</dbReference>
<gene>
    <name evidence="6" type="ORF">SAMN02746098_02150</name>
</gene>
<evidence type="ECO:0000259" key="4">
    <source>
        <dbReference type="Pfam" id="PF03241"/>
    </source>
</evidence>
<dbReference type="InterPro" id="IPR004925">
    <property type="entry name" value="HpaB/PvcC/4-BUDH"/>
</dbReference>
<protein>
    <submittedName>
        <fullName evidence="6">4-hydroxybutyryl-CoA dehydratase / vinylacetyl-CoA-Delta-isomerase</fullName>
    </submittedName>
</protein>
<dbReference type="InterPro" id="IPR009100">
    <property type="entry name" value="AcylCoA_DH/oxidase_NM_dom_sf"/>
</dbReference>
<dbReference type="Gene3D" id="1.20.140.10">
    <property type="entry name" value="Butyryl-CoA Dehydrogenase, subunit A, domain 3"/>
    <property type="match status" value="1"/>
</dbReference>
<keyword evidence="6" id="KW-0413">Isomerase</keyword>
<dbReference type="Pfam" id="PF03241">
    <property type="entry name" value="HpaB"/>
    <property type="match status" value="1"/>
</dbReference>
<keyword evidence="1" id="KW-0285">Flavoprotein</keyword>
<evidence type="ECO:0000313" key="6">
    <source>
        <dbReference type="EMBL" id="SHI01677.1"/>
    </source>
</evidence>
<name>A0A1M5XPA6_9FIRM</name>
<dbReference type="InterPro" id="IPR046373">
    <property type="entry name" value="Acyl-CoA_Oxase/DH_mid-dom_sf"/>
</dbReference>
<dbReference type="AlphaFoldDB" id="A0A1M5XPA6"/>
<dbReference type="EMBL" id="FQXJ01000006">
    <property type="protein sequence ID" value="SHI01677.1"/>
    <property type="molecule type" value="Genomic_DNA"/>
</dbReference>
<dbReference type="GO" id="GO:0016853">
    <property type="term" value="F:isomerase activity"/>
    <property type="evidence" value="ECO:0007669"/>
    <property type="project" value="UniProtKB-KW"/>
</dbReference>
<feature type="domain" description="HpaB/PvcC/4-BUDH C-terminal" evidence="4">
    <location>
        <begin position="273"/>
        <end position="472"/>
    </location>
</feature>
<dbReference type="PIRSF" id="PIRSF000331">
    <property type="entry name" value="HpaA_HpaB"/>
    <property type="match status" value="1"/>
</dbReference>
<proteinExistence type="predicted"/>
<dbReference type="OrthoDB" id="9785230at2"/>
<dbReference type="PANTHER" id="PTHR36117:SF3">
    <property type="entry name" value="4-HYDROXYPHENYLACETATE 3-MONOOXYGENASE-RELATED"/>
    <property type="match status" value="1"/>
</dbReference>
<evidence type="ECO:0000313" key="7">
    <source>
        <dbReference type="Proteomes" id="UP000183954"/>
    </source>
</evidence>
<dbReference type="Pfam" id="PF11794">
    <property type="entry name" value="HpaB_N"/>
    <property type="match status" value="1"/>
</dbReference>
<evidence type="ECO:0000256" key="3">
    <source>
        <dbReference type="ARBA" id="ARBA00023002"/>
    </source>
</evidence>
<evidence type="ECO:0000256" key="1">
    <source>
        <dbReference type="ARBA" id="ARBA00022630"/>
    </source>
</evidence>
<keyword evidence="2" id="KW-0274">FAD</keyword>
<dbReference type="PANTHER" id="PTHR36117">
    <property type="entry name" value="4-HYDROXYPHENYLACETATE 3-MONOOXYGENASE-RELATED"/>
    <property type="match status" value="1"/>
</dbReference>
<dbReference type="Proteomes" id="UP000183954">
    <property type="component" value="Unassembled WGS sequence"/>
</dbReference>
<evidence type="ECO:0000259" key="5">
    <source>
        <dbReference type="Pfam" id="PF11794"/>
    </source>
</evidence>
<dbReference type="Gene3D" id="1.10.3140.10">
    <property type="entry name" value="4-hydroxybutyryl-coa dehydratase, domain 1"/>
    <property type="match status" value="1"/>
</dbReference>